<sequence length="1050" mass="114542">MWSNLFFRNRRLCALTIGLILVAGLSAIMTLPRQEDPSLVHRFDSVNTAFPGASAERVDALVTEKIEAALSEIDEIKQLISTSRTGMSSVAIQIEDAIPEKDMANIWSQVRDKIRDVERELPEGAETPYLLDRKSAVFTYMVGLTWEMPDGVSADPQIDILGRLAKEFERRISPISGTEETDIFGEPEEEFIVTIDPDALASVGLTAKDVSDAIARTDSKAPAGQLRAGRHDLILEVGGELKSEDRIRNIPLKQTESGPFLRVGDIAEVSKGAREPAHSIALLKGKRGIIIGAKVNSSVRVDQWIEKLRLELDNFKKSLPDGIRAEVIFNQDIYATDRLSTLIGNIFLGGTIIILIMIFMMGWRSAILVATALPLTVLIVMAAFNFLDIPLHQMSITGLIIALGLLIDNAIVAIDKYRIFRKAGIDVAQSISRMVKHLTIPLLASTATTSLTFMPIVLSPGPTGEFIGTLGLAVIISLFASLFLALTIIPALAGYFDRNELLREKSGILQNGYSNIPLREKYRTALRWCMDHPKKALLLSITLPLLGFGVSTTLVQQFFPPVDRDQFQVQLTLPPAANLAETARQVQKAREIMARYPEIKSDYWVIAETPPAVFYNTFLNQAGMNNFAGGFINTISEQATQDILPQLQRDLMAGLPGAIILAIPFEQGPPFEAPLEIFLYGQDLNILSEKGEEIRAILAQTKNITYTRAKISRSQPKLNFIPNEDAAEAAGLKLNQIAEQLNNALEGHVGGSILEGSESLPVRVRVGGQDRSSLDYLFNNSLVAAGGSLTAGGRHLSGVPLSSLGSLELIPSYSAVTRRDSERLNVLQGYIKPFSLPDVALVDFRKRLKEAKLELPAGYRIGFGGETEKRAESEGELLSTVLPLLVIMMGILVLAFNSFTSALIIGGVAFFSSGLAMLAIWIFGFPMGFTAIMGTMGLIGLAINDSIVVLAALRANERARAADADVIVDIVVASSRHIFSTTLTTIGGFMPLIIWGGAMWPPLATAISGGMVGATLLALIFVPTLYYLRVKRRARKRQTKVAENMRIKIA</sequence>
<protein>
    <submittedName>
        <fullName evidence="2">Cobalt-zinc-cadmium resistance protein CzcA Cation efflux system protein CusA</fullName>
    </submittedName>
</protein>
<keyword evidence="1" id="KW-0812">Transmembrane</keyword>
<gene>
    <name evidence="2" type="ORF">MNBD_ALPHA01-2119</name>
</gene>
<dbReference type="Gene3D" id="3.30.70.1320">
    <property type="entry name" value="Multidrug efflux transporter AcrB pore domain like"/>
    <property type="match status" value="1"/>
</dbReference>
<feature type="transmembrane region" description="Helical" evidence="1">
    <location>
        <begin position="366"/>
        <end position="387"/>
    </location>
</feature>
<dbReference type="Pfam" id="PF00873">
    <property type="entry name" value="ACR_tran"/>
    <property type="match status" value="1"/>
</dbReference>
<dbReference type="GO" id="GO:0042910">
    <property type="term" value="F:xenobiotic transmembrane transporter activity"/>
    <property type="evidence" value="ECO:0007669"/>
    <property type="project" value="TreeGrafter"/>
</dbReference>
<dbReference type="SUPFAM" id="SSF82866">
    <property type="entry name" value="Multidrug efflux transporter AcrB transmembrane domain"/>
    <property type="match status" value="2"/>
</dbReference>
<dbReference type="GO" id="GO:0005886">
    <property type="term" value="C:plasma membrane"/>
    <property type="evidence" value="ECO:0007669"/>
    <property type="project" value="TreeGrafter"/>
</dbReference>
<dbReference type="Gene3D" id="3.30.70.1440">
    <property type="entry name" value="Multidrug efflux transporter AcrB pore domain"/>
    <property type="match status" value="1"/>
</dbReference>
<dbReference type="EMBL" id="UOEJ01000007">
    <property type="protein sequence ID" value="VAV90266.1"/>
    <property type="molecule type" value="Genomic_DNA"/>
</dbReference>
<feature type="transmembrane region" description="Helical" evidence="1">
    <location>
        <begin position="393"/>
        <end position="414"/>
    </location>
</feature>
<accession>A0A3B0RNR9</accession>
<dbReference type="InterPro" id="IPR001036">
    <property type="entry name" value="Acrflvin-R"/>
</dbReference>
<feature type="transmembrane region" description="Helical" evidence="1">
    <location>
        <begin position="903"/>
        <end position="923"/>
    </location>
</feature>
<feature type="transmembrane region" description="Helical" evidence="1">
    <location>
        <begin position="470"/>
        <end position="496"/>
    </location>
</feature>
<feature type="transmembrane region" description="Helical" evidence="1">
    <location>
        <begin position="877"/>
        <end position="896"/>
    </location>
</feature>
<dbReference type="PANTHER" id="PTHR32063">
    <property type="match status" value="1"/>
</dbReference>
<feature type="transmembrane region" description="Helical" evidence="1">
    <location>
        <begin position="978"/>
        <end position="1000"/>
    </location>
</feature>
<feature type="transmembrane region" description="Helical" evidence="1">
    <location>
        <begin position="929"/>
        <end position="953"/>
    </location>
</feature>
<feature type="transmembrane region" description="Helical" evidence="1">
    <location>
        <begin position="1006"/>
        <end position="1028"/>
    </location>
</feature>
<keyword evidence="1" id="KW-0472">Membrane</keyword>
<feature type="transmembrane region" description="Helical" evidence="1">
    <location>
        <begin position="339"/>
        <end position="359"/>
    </location>
</feature>
<dbReference type="Gene3D" id="3.30.70.1430">
    <property type="entry name" value="Multidrug efflux transporter AcrB pore domain"/>
    <property type="match status" value="2"/>
</dbReference>
<dbReference type="SUPFAM" id="SSF82693">
    <property type="entry name" value="Multidrug efflux transporter AcrB pore domain, PN1, PN2, PC1 and PC2 subdomains"/>
    <property type="match status" value="1"/>
</dbReference>
<name>A0A3B0RNR9_9ZZZZ</name>
<feature type="transmembrane region" description="Helical" evidence="1">
    <location>
        <begin position="435"/>
        <end position="458"/>
    </location>
</feature>
<evidence type="ECO:0000313" key="2">
    <source>
        <dbReference type="EMBL" id="VAV90266.1"/>
    </source>
</evidence>
<reference evidence="2" key="1">
    <citation type="submission" date="2018-06" db="EMBL/GenBank/DDBJ databases">
        <authorList>
            <person name="Zhirakovskaya E."/>
        </authorList>
    </citation>
    <scope>NUCLEOTIDE SEQUENCE</scope>
</reference>
<organism evidence="2">
    <name type="scientific">hydrothermal vent metagenome</name>
    <dbReference type="NCBI Taxonomy" id="652676"/>
    <lineage>
        <taxon>unclassified sequences</taxon>
        <taxon>metagenomes</taxon>
        <taxon>ecological metagenomes</taxon>
    </lineage>
</organism>
<dbReference type="InterPro" id="IPR027463">
    <property type="entry name" value="AcrB_DN_DC_subdom"/>
</dbReference>
<proteinExistence type="predicted"/>
<evidence type="ECO:0000256" key="1">
    <source>
        <dbReference type="SAM" id="Phobius"/>
    </source>
</evidence>
<dbReference type="PANTHER" id="PTHR32063:SF18">
    <property type="entry name" value="CATION EFFLUX SYSTEM PROTEIN"/>
    <property type="match status" value="1"/>
</dbReference>
<dbReference type="AlphaFoldDB" id="A0A3B0RNR9"/>
<keyword evidence="1" id="KW-1133">Transmembrane helix</keyword>
<dbReference type="PRINTS" id="PR00702">
    <property type="entry name" value="ACRIFLAVINRP"/>
</dbReference>
<dbReference type="Gene3D" id="3.30.2090.10">
    <property type="entry name" value="Multidrug efflux transporter AcrB TolC docking domain, DN and DC subdomains"/>
    <property type="match status" value="2"/>
</dbReference>
<dbReference type="Gene3D" id="1.20.1640.10">
    <property type="entry name" value="Multidrug efflux transporter AcrB transmembrane domain"/>
    <property type="match status" value="2"/>
</dbReference>
<feature type="transmembrane region" description="Helical" evidence="1">
    <location>
        <begin position="536"/>
        <end position="559"/>
    </location>
</feature>
<dbReference type="SUPFAM" id="SSF82714">
    <property type="entry name" value="Multidrug efflux transporter AcrB TolC docking domain, DN and DC subdomains"/>
    <property type="match status" value="2"/>
</dbReference>